<accession>A0A7R8CI24</accession>
<keyword evidence="5" id="KW-0677">Repeat</keyword>
<evidence type="ECO:0000256" key="2">
    <source>
        <dbReference type="ARBA" id="ARBA00006375"/>
    </source>
</evidence>
<dbReference type="EMBL" id="HG994592">
    <property type="protein sequence ID" value="CAF2828691.1"/>
    <property type="molecule type" value="Genomic_DNA"/>
</dbReference>
<evidence type="ECO:0000256" key="8">
    <source>
        <dbReference type="ARBA" id="ARBA00023128"/>
    </source>
</evidence>
<dbReference type="Proteomes" id="UP000675881">
    <property type="component" value="Chromosome 13"/>
</dbReference>
<dbReference type="GO" id="GO:1990542">
    <property type="term" value="P:mitochondrial transmembrane transport"/>
    <property type="evidence" value="ECO:0007669"/>
    <property type="project" value="InterPro"/>
</dbReference>
<comment type="subcellular location">
    <subcellularLocation>
        <location evidence="1">Mitochondrion inner membrane</location>
        <topology evidence="1">Multi-pass membrane protein</topology>
    </subcellularLocation>
</comment>
<dbReference type="Pfam" id="PF00153">
    <property type="entry name" value="Mito_carr"/>
    <property type="match status" value="1"/>
</dbReference>
<dbReference type="PANTHER" id="PTHR45760:SF2">
    <property type="entry name" value="FI19922P1-RELATED"/>
    <property type="match status" value="1"/>
</dbReference>
<feature type="repeat" description="Solcar" evidence="10">
    <location>
        <begin position="159"/>
        <end position="244"/>
    </location>
</feature>
<keyword evidence="8" id="KW-0496">Mitochondrion</keyword>
<dbReference type="GO" id="GO:0005743">
    <property type="term" value="C:mitochondrial inner membrane"/>
    <property type="evidence" value="ECO:0007669"/>
    <property type="project" value="UniProtKB-SubCell"/>
</dbReference>
<evidence type="ECO:0000256" key="9">
    <source>
        <dbReference type="ARBA" id="ARBA00023136"/>
    </source>
</evidence>
<keyword evidence="6" id="KW-0999">Mitochondrion inner membrane</keyword>
<evidence type="ECO:0000256" key="10">
    <source>
        <dbReference type="PROSITE-ProRule" id="PRU00282"/>
    </source>
</evidence>
<dbReference type="AlphaFoldDB" id="A0A7R8CI24"/>
<dbReference type="Gene3D" id="1.50.40.10">
    <property type="entry name" value="Mitochondrial carrier domain"/>
    <property type="match status" value="1"/>
</dbReference>
<evidence type="ECO:0000256" key="6">
    <source>
        <dbReference type="ARBA" id="ARBA00022792"/>
    </source>
</evidence>
<dbReference type="SUPFAM" id="SSF103506">
    <property type="entry name" value="Mitochondrial carrier"/>
    <property type="match status" value="1"/>
</dbReference>
<gene>
    <name evidence="12" type="ORF">LSAA_3982</name>
</gene>
<evidence type="ECO:0000256" key="5">
    <source>
        <dbReference type="ARBA" id="ARBA00022737"/>
    </source>
</evidence>
<evidence type="ECO:0000256" key="1">
    <source>
        <dbReference type="ARBA" id="ARBA00004448"/>
    </source>
</evidence>
<keyword evidence="7" id="KW-1133">Transmembrane helix</keyword>
<organism evidence="12 13">
    <name type="scientific">Lepeophtheirus salmonis</name>
    <name type="common">Salmon louse</name>
    <name type="synonym">Caligus salmonis</name>
    <dbReference type="NCBI Taxonomy" id="72036"/>
    <lineage>
        <taxon>Eukaryota</taxon>
        <taxon>Metazoa</taxon>
        <taxon>Ecdysozoa</taxon>
        <taxon>Arthropoda</taxon>
        <taxon>Crustacea</taxon>
        <taxon>Multicrustacea</taxon>
        <taxon>Hexanauplia</taxon>
        <taxon>Copepoda</taxon>
        <taxon>Siphonostomatoida</taxon>
        <taxon>Caligidae</taxon>
        <taxon>Lepeophtheirus</taxon>
    </lineage>
</organism>
<comment type="similarity">
    <text evidence="2 11">Belongs to the mitochondrial carrier (TC 2.A.29) family.</text>
</comment>
<dbReference type="PROSITE" id="PS50920">
    <property type="entry name" value="SOLCAR"/>
    <property type="match status" value="1"/>
</dbReference>
<keyword evidence="9 10" id="KW-0472">Membrane</keyword>
<keyword evidence="4 10" id="KW-0812">Transmembrane</keyword>
<dbReference type="OrthoDB" id="1747031at2759"/>
<reference evidence="12" key="1">
    <citation type="submission" date="2021-02" db="EMBL/GenBank/DDBJ databases">
        <authorList>
            <person name="Bekaert M."/>
        </authorList>
    </citation>
    <scope>NUCLEOTIDE SEQUENCE</scope>
    <source>
        <strain evidence="12">IoA-00</strain>
    </source>
</reference>
<evidence type="ECO:0000256" key="7">
    <source>
        <dbReference type="ARBA" id="ARBA00022989"/>
    </source>
</evidence>
<evidence type="ECO:0000313" key="13">
    <source>
        <dbReference type="Proteomes" id="UP000675881"/>
    </source>
</evidence>
<proteinExistence type="inferred from homology"/>
<sequence>MRWIRISFLQYDSIGRCQIRLQSQTRHSSTCSYFLYSNGLGDHLCQRVVNGDALRKDICSCRWYITVLNISMVHWMLLLRYLEPREFPLFGVDSLLHWFSLSSNYCLYFLTYESLRMKFISRNTFSNDNVSSGVARRHCSHMGCHIMKSDTQYSENRPPRFVDNLISGGIAGGLSSALTTPFDVIKTKRQIELGTKHTTNFAVAQRIVSENGFKGLLAGLTPRVMKVSPACAIMISSYEYCKSFFLSRHNKS</sequence>
<keyword evidence="13" id="KW-1185">Reference proteome</keyword>
<evidence type="ECO:0000313" key="12">
    <source>
        <dbReference type="EMBL" id="CAF2828691.1"/>
    </source>
</evidence>
<evidence type="ECO:0000256" key="4">
    <source>
        <dbReference type="ARBA" id="ARBA00022692"/>
    </source>
</evidence>
<name>A0A7R8CI24_LEPSM</name>
<protein>
    <submittedName>
        <fullName evidence="12">SLC25A39_40</fullName>
    </submittedName>
</protein>
<keyword evidence="3 11" id="KW-0813">Transport</keyword>
<evidence type="ECO:0000256" key="3">
    <source>
        <dbReference type="ARBA" id="ARBA00022448"/>
    </source>
</evidence>
<evidence type="ECO:0000256" key="11">
    <source>
        <dbReference type="RuleBase" id="RU000488"/>
    </source>
</evidence>
<dbReference type="PANTHER" id="PTHR45760">
    <property type="entry name" value="FI19922P1-RELATED"/>
    <property type="match status" value="1"/>
</dbReference>
<dbReference type="InterPro" id="IPR018108">
    <property type="entry name" value="MCP_transmembrane"/>
</dbReference>
<dbReference type="InterPro" id="IPR045315">
    <property type="entry name" value="Mtm1-like"/>
</dbReference>
<dbReference type="InterPro" id="IPR023395">
    <property type="entry name" value="MCP_dom_sf"/>
</dbReference>